<dbReference type="Proteomes" id="UP001259587">
    <property type="component" value="Unassembled WGS sequence"/>
</dbReference>
<keyword evidence="2" id="KW-1185">Reference proteome</keyword>
<comment type="caution">
    <text evidence="1">The sequence shown here is derived from an EMBL/GenBank/DDBJ whole genome shotgun (WGS) entry which is preliminary data.</text>
</comment>
<name>A0ACC6K9S0_9PSED</name>
<evidence type="ECO:0000313" key="1">
    <source>
        <dbReference type="EMBL" id="MDR6715178.1"/>
    </source>
</evidence>
<dbReference type="EMBL" id="JAVDTH010000044">
    <property type="protein sequence ID" value="MDR6715178.1"/>
    <property type="molecule type" value="Genomic_DNA"/>
</dbReference>
<accession>A0ACC6K9S0</accession>
<evidence type="ECO:0000313" key="2">
    <source>
        <dbReference type="Proteomes" id="UP001259587"/>
    </source>
</evidence>
<reference evidence="1" key="1">
    <citation type="submission" date="2023-07" db="EMBL/GenBank/DDBJ databases">
        <title>Sorghum-associated microbial communities from plants grown in Nebraska, USA.</title>
        <authorList>
            <person name="Schachtman D."/>
        </authorList>
    </citation>
    <scope>NUCLEOTIDE SEQUENCE</scope>
    <source>
        <strain evidence="1">BE56</strain>
    </source>
</reference>
<protein>
    <submittedName>
        <fullName evidence="1">Amino acid adenylation domain-containing protein</fullName>
    </submittedName>
</protein>
<sequence length="596" mass="65439">MNSLKPGRDLADYLRVQARRSPNARAIVNQHWSWTYAELESRVERLAAQLVAMLGGGPQRVGVQVKDRGLGVLGMLAVLRAGMVYVPLDITLPATRRVYMVNDCQMACVLLDADADEALLDSAVQRFWRIDDIALAPFDPIARPGLAEDAPAYLLYTSGSTGQPKGVEMTRRALLNLIDHQLESGGAFNAPLKTLLFASPGFDVSVQEVLSAVATGSALQVVPAAVRQDLSQLYRFIRDNGVQRVFLPYSVLQTLATEHERQGAQACDLRQVVSAGEALRLTTQIIAWLRGGACELVNHYGPTETHVVTSYSNAMPLEQWPRQVPIGLPIANVDAFVVDEHLRPVADGEEGELCLAGICLANGYINRPEETAARFTQWYSPQGEWVRLYRTGDRVTRDALGQLIYHGRQDTQVKVNGHRVELSEIEACLKADPLVREAIVMAHALTDGVDGQLLVAFLLYQPGAACRSSAMPLPLQQLTPWLDSLPAYMRPQRAYVIDRLPLTTNGKVDRRALESMIAAGSPVAAGLTEQQGKVAAIFSRLLKVEVSGPDMDFFACGGNSLLATRFVQLVEREHSVRLDMSDFLQHPTIERVAAYL</sequence>
<proteinExistence type="predicted"/>
<organism evidence="1 2">
    <name type="scientific">Pseudomonas hunanensis</name>
    <dbReference type="NCBI Taxonomy" id="1247546"/>
    <lineage>
        <taxon>Bacteria</taxon>
        <taxon>Pseudomonadati</taxon>
        <taxon>Pseudomonadota</taxon>
        <taxon>Gammaproteobacteria</taxon>
        <taxon>Pseudomonadales</taxon>
        <taxon>Pseudomonadaceae</taxon>
        <taxon>Pseudomonas</taxon>
    </lineage>
</organism>
<gene>
    <name evidence="1" type="ORF">J2W83_004818</name>
</gene>